<dbReference type="PROSITE" id="PS51257">
    <property type="entry name" value="PROKAR_LIPOPROTEIN"/>
    <property type="match status" value="1"/>
</dbReference>
<reference evidence="1 2" key="1">
    <citation type="submission" date="2020-10" db="EMBL/GenBank/DDBJ databases">
        <title>Eggerthella sp. nov., isolated from human feces.</title>
        <authorList>
            <person name="Yajun G."/>
        </authorList>
    </citation>
    <scope>NUCLEOTIDE SEQUENCE [LARGE SCALE GENOMIC DNA]</scope>
    <source>
        <strain evidence="1 2">HF-1101</strain>
    </source>
</reference>
<dbReference type="AlphaFoldDB" id="A0A6L7IN32"/>
<dbReference type="KEGG" id="egd:GS424_000410"/>
<dbReference type="EMBL" id="CP063310">
    <property type="protein sequence ID" value="QOS68375.1"/>
    <property type="molecule type" value="Genomic_DNA"/>
</dbReference>
<name>A0A6L7IN32_9ACTN</name>
<proteinExistence type="predicted"/>
<accession>A0A6L7IN32</accession>
<sequence>MQRNYKLLIVAGCLAVVLALVVSCADMQQPQEFSGGDSPMGTLDFSEGSLLYLGDAMLVLLSEDSMTGDRWDSSILGWCVALEGDEHADASENAEDPALQLAGDKGSHAYSFKANGTGVAMIALTCSRGEGASEPDARIVIIATVEDGVFTKAISKEL</sequence>
<gene>
    <name evidence="1" type="ORF">GS424_000410</name>
</gene>
<dbReference type="Proteomes" id="UP000478463">
    <property type="component" value="Chromosome"/>
</dbReference>
<organism evidence="1 2">
    <name type="scientific">Eggerthella guodeyinii</name>
    <dbReference type="NCBI Taxonomy" id="2690837"/>
    <lineage>
        <taxon>Bacteria</taxon>
        <taxon>Bacillati</taxon>
        <taxon>Actinomycetota</taxon>
        <taxon>Coriobacteriia</taxon>
        <taxon>Eggerthellales</taxon>
        <taxon>Eggerthellaceae</taxon>
        <taxon>Eggerthella</taxon>
    </lineage>
</organism>
<protein>
    <submittedName>
        <fullName evidence="1">Uncharacterized protein</fullName>
    </submittedName>
</protein>
<evidence type="ECO:0000313" key="2">
    <source>
        <dbReference type="Proteomes" id="UP000478463"/>
    </source>
</evidence>
<dbReference type="RefSeq" id="WP_160940764.1">
    <property type="nucleotide sequence ID" value="NZ_CP063310.1"/>
</dbReference>
<evidence type="ECO:0000313" key="1">
    <source>
        <dbReference type="EMBL" id="QOS68375.1"/>
    </source>
</evidence>